<dbReference type="InterPro" id="IPR052607">
    <property type="entry name" value="CEP104-like"/>
</dbReference>
<dbReference type="PANTHER" id="PTHR13371">
    <property type="entry name" value="GLYCINE-, GLUTAMATE-, THIENYLCYCLOHEXYLPIPERIDINE-BINDING PROTEIN"/>
    <property type="match status" value="1"/>
</dbReference>
<dbReference type="SUPFAM" id="SSF49785">
    <property type="entry name" value="Galactose-binding domain-like"/>
    <property type="match status" value="1"/>
</dbReference>
<dbReference type="EMBL" id="CAJPEV010000045">
    <property type="protein sequence ID" value="CAG0879503.1"/>
    <property type="molecule type" value="Genomic_DNA"/>
</dbReference>
<accession>A0A7R9A2H2</accession>
<feature type="compositionally biased region" description="Basic and acidic residues" evidence="1">
    <location>
        <begin position="969"/>
        <end position="978"/>
    </location>
</feature>
<dbReference type="PANTHER" id="PTHR13371:SF0">
    <property type="entry name" value="CENTROSOMAL PROTEIN OF 104 KDA"/>
    <property type="match status" value="1"/>
</dbReference>
<dbReference type="OrthoDB" id="66599at2759"/>
<dbReference type="EMBL" id="LR899562">
    <property type="protein sequence ID" value="CAD7240605.1"/>
    <property type="molecule type" value="Genomic_DNA"/>
</dbReference>
<feature type="region of interest" description="Disordered" evidence="1">
    <location>
        <begin position="423"/>
        <end position="470"/>
    </location>
</feature>
<reference evidence="5" key="1">
    <citation type="submission" date="2020-11" db="EMBL/GenBank/DDBJ databases">
        <authorList>
            <person name="Tran Van P."/>
        </authorList>
    </citation>
    <scope>NUCLEOTIDE SEQUENCE</scope>
</reference>
<dbReference type="Gene3D" id="1.10.10.1450">
    <property type="match status" value="1"/>
</dbReference>
<feature type="compositionally biased region" description="Basic and acidic residues" evidence="1">
    <location>
        <begin position="459"/>
        <end position="469"/>
    </location>
</feature>
<proteinExistence type="predicted"/>
<feature type="domain" description="Mos1 transposase HTH" evidence="2">
    <location>
        <begin position="9"/>
        <end position="58"/>
    </location>
</feature>
<dbReference type="Gene3D" id="1.10.10.10">
    <property type="entry name" value="Winged helix-like DNA-binding domain superfamily/Winged helix DNA-binding domain"/>
    <property type="match status" value="1"/>
</dbReference>
<feature type="domain" description="Centrosomal protein CEP104 Zn finger" evidence="4">
    <location>
        <begin position="823"/>
        <end position="934"/>
    </location>
</feature>
<dbReference type="InterPro" id="IPR036388">
    <property type="entry name" value="WH-like_DNA-bd_sf"/>
</dbReference>
<name>A0A7R9A2H2_9CRUS</name>
<feature type="region of interest" description="Disordered" evidence="1">
    <location>
        <begin position="936"/>
        <end position="1029"/>
    </location>
</feature>
<dbReference type="Pfam" id="PF17906">
    <property type="entry name" value="HTH_48"/>
    <property type="match status" value="1"/>
</dbReference>
<dbReference type="InterPro" id="IPR041426">
    <property type="entry name" value="Mos1_HTH"/>
</dbReference>
<dbReference type="Pfam" id="PF21039">
    <property type="entry name" value="CEP104_ZnF"/>
    <property type="match status" value="1"/>
</dbReference>
<dbReference type="InterPro" id="IPR011989">
    <property type="entry name" value="ARM-like"/>
</dbReference>
<dbReference type="Pfam" id="PF21038">
    <property type="entry name" value="CEP104_N"/>
    <property type="match status" value="1"/>
</dbReference>
<sequence>MNQPYPLTKEQVRLLLLYDFRIEKKAANSIADINTAFGPDTVSKSTAYDWYSRFQKGNESLEDQPRTGRPSEFDNSALQEALEANNRQTSRELADLLGVSHTTILHHLAELGKKAKLGCWVDLSLLRRFSSEWYHHLSTANLWNISKIMTSVRSINFIVVESSGDDEGYKASELNIQSPSSKGWHSPRFCIYPQHLTLQLEETVCIRQIQIMGHTYMIPEKADVFLGDAPAGLEKNLSNVQFAPVGTVSFARNDNSEFRARELKRINVTGTASFVKLIIFKPHDNRRNKYNQVALLGVNILGHDRNALNGVRIPPGQDPELQNPMDDLAYMMYMDGEVVDLLKKLENKKKEAVKLERYEYARKLKNAQTALNFAGLKLGALEMEKRIAIESESYDKAKQKNRQKEDYRNEVYDHLDIQTLLETKGPIAKNDEPEVLKELPTPPRVKSKPESPQEEEVKEPEKAKAEPRIHAPYYEGNPYAAYDNKPVAAVKKRGLAIFRRKETIPVNGRAETANLAASKLSEKDKKEAEVAIRVFGLKTVERAYNKAFQEKERGYKEVKKFLEHYRRSKDGPSPSKVLRGTTALLEKGLRDSVTGIFFLSVDIVNIIFGKFLNENKGALKKYDVSSASEKLLPLLLSKTGSVAASRQQTLSEEAILNMAVQEKMLDSHVTTKTLTTPFKGSVQVQQAQCRAQMVNRLLERLGILKAKDSGMSSGELMSFASSAINNPADGVRREAEKIYIHLYKDNPRLVRKYLPTDDEKSRRNKTYRNLFEEFDRIDGKQTEEEYGKNLGVPGKRHSLISNGLISRRASLITTAPRDDDESTCVFCDEVNPAFRNGGLEMHYWKSCPMLMLCPDCKQVVEVQTLTEHLLGECASSRKYRRCKTCGEAILRSEYDDHIKTKPHPVAPPESQGNHCPLCHENIPPWETGWKKHLMGDDPCKNHPRGRGSKDRGGGHALFPSSSQAQGTDKGGKQEETAAKRRRSMLPVPSKPASRRNSDDSGASNRMEKAPPVKRTASDGGSFFRLRRRR</sequence>
<dbReference type="Gene3D" id="1.25.10.10">
    <property type="entry name" value="Leucine-rich Repeat Variant"/>
    <property type="match status" value="1"/>
</dbReference>
<gene>
    <name evidence="5" type="ORF">DSTB1V02_LOCUS625</name>
</gene>
<protein>
    <submittedName>
        <fullName evidence="5">Uncharacterized protein</fullName>
    </submittedName>
</protein>
<evidence type="ECO:0000259" key="4">
    <source>
        <dbReference type="Pfam" id="PF21039"/>
    </source>
</evidence>
<dbReference type="Proteomes" id="UP000677054">
    <property type="component" value="Unassembled WGS sequence"/>
</dbReference>
<evidence type="ECO:0000313" key="6">
    <source>
        <dbReference type="Proteomes" id="UP000677054"/>
    </source>
</evidence>
<evidence type="ECO:0000256" key="1">
    <source>
        <dbReference type="SAM" id="MobiDB-lite"/>
    </source>
</evidence>
<organism evidence="5">
    <name type="scientific">Darwinula stevensoni</name>
    <dbReference type="NCBI Taxonomy" id="69355"/>
    <lineage>
        <taxon>Eukaryota</taxon>
        <taxon>Metazoa</taxon>
        <taxon>Ecdysozoa</taxon>
        <taxon>Arthropoda</taxon>
        <taxon>Crustacea</taxon>
        <taxon>Oligostraca</taxon>
        <taxon>Ostracoda</taxon>
        <taxon>Podocopa</taxon>
        <taxon>Podocopida</taxon>
        <taxon>Darwinulocopina</taxon>
        <taxon>Darwinuloidea</taxon>
        <taxon>Darwinulidae</taxon>
        <taxon>Darwinula</taxon>
    </lineage>
</organism>
<dbReference type="InterPro" id="IPR048738">
    <property type="entry name" value="CEP104_Znf"/>
</dbReference>
<evidence type="ECO:0000313" key="5">
    <source>
        <dbReference type="EMBL" id="CAD7240605.1"/>
    </source>
</evidence>
<dbReference type="GO" id="GO:0005929">
    <property type="term" value="C:cilium"/>
    <property type="evidence" value="ECO:0007669"/>
    <property type="project" value="TreeGrafter"/>
</dbReference>
<evidence type="ECO:0000259" key="2">
    <source>
        <dbReference type="Pfam" id="PF17906"/>
    </source>
</evidence>
<evidence type="ECO:0000259" key="3">
    <source>
        <dbReference type="Pfam" id="PF21038"/>
    </source>
</evidence>
<dbReference type="AlphaFoldDB" id="A0A7R9A2H2"/>
<dbReference type="InterPro" id="IPR048739">
    <property type="entry name" value="CEP104_N"/>
</dbReference>
<feature type="domain" description="Centrosomal protein CEP104 N-terminal" evidence="3">
    <location>
        <begin position="183"/>
        <end position="302"/>
    </location>
</feature>
<dbReference type="Pfam" id="PF21040">
    <property type="entry name" value="CEP104-like_TOG"/>
    <property type="match status" value="1"/>
</dbReference>
<keyword evidence="6" id="KW-1185">Reference proteome</keyword>
<dbReference type="InterPro" id="IPR008979">
    <property type="entry name" value="Galactose-bd-like_sf"/>
</dbReference>